<name>A0A5B8A5W0_9BACT</name>
<dbReference type="AlphaFoldDB" id="A0A5B8A5W0"/>
<protein>
    <recommendedName>
        <fullName evidence="3">AraC family transcriptional regulator</fullName>
    </recommendedName>
</protein>
<evidence type="ECO:0008006" key="3">
    <source>
        <dbReference type="Google" id="ProtNLM"/>
    </source>
</evidence>
<reference evidence="1 2" key="1">
    <citation type="submission" date="2019-06" db="EMBL/GenBank/DDBJ databases">
        <authorList>
            <person name="Srinivasan S."/>
        </authorList>
    </citation>
    <scope>NUCLEOTIDE SEQUENCE [LARGE SCALE GENOMIC DNA]</scope>
    <source>
        <strain evidence="1 2">17J68-5</strain>
    </source>
</reference>
<organism evidence="1 2">
    <name type="scientific">Hymenobacter jejuensis</name>
    <dbReference type="NCBI Taxonomy" id="2502781"/>
    <lineage>
        <taxon>Bacteria</taxon>
        <taxon>Pseudomonadati</taxon>
        <taxon>Bacteroidota</taxon>
        <taxon>Cytophagia</taxon>
        <taxon>Cytophagales</taxon>
        <taxon>Hymenobacteraceae</taxon>
        <taxon>Hymenobacter</taxon>
    </lineage>
</organism>
<dbReference type="KEGG" id="hyj:FHG12_19130"/>
<dbReference type="EMBL" id="CP040896">
    <property type="protein sequence ID" value="QDA62083.1"/>
    <property type="molecule type" value="Genomic_DNA"/>
</dbReference>
<keyword evidence="2" id="KW-1185">Reference proteome</keyword>
<dbReference type="OrthoDB" id="629200at2"/>
<proteinExistence type="predicted"/>
<gene>
    <name evidence="1" type="ORF">FHG12_19130</name>
</gene>
<dbReference type="Proteomes" id="UP000305398">
    <property type="component" value="Chromosome"/>
</dbReference>
<accession>A0A5B8A5W0</accession>
<dbReference type="RefSeq" id="WP_139517314.1">
    <property type="nucleotide sequence ID" value="NZ_CP040896.1"/>
</dbReference>
<evidence type="ECO:0000313" key="2">
    <source>
        <dbReference type="Proteomes" id="UP000305398"/>
    </source>
</evidence>
<sequence>MGTSHSTTQAPDIFPLSSPSGGEITVLTMQEADCGMGHYDRRDVFKCVLVVKGANALHYATRSYAIDQPALVFTNRLVPFSWEPVQGSVEQEGYICAFTEPFLHSAMRGISLKE</sequence>
<evidence type="ECO:0000313" key="1">
    <source>
        <dbReference type="EMBL" id="QDA62083.1"/>
    </source>
</evidence>